<comment type="caution">
    <text evidence="1">The sequence shown here is derived from an EMBL/GenBank/DDBJ whole genome shotgun (WGS) entry which is preliminary data.</text>
</comment>
<accession>A0A139NCS5</accession>
<evidence type="ECO:0000313" key="2">
    <source>
        <dbReference type="Proteomes" id="UP000070096"/>
    </source>
</evidence>
<gene>
    <name evidence="1" type="ORF">SGODD07_00316</name>
</gene>
<protein>
    <submittedName>
        <fullName evidence="1">Phage protein</fullName>
    </submittedName>
</protein>
<reference evidence="1 2" key="1">
    <citation type="submission" date="2016-01" db="EMBL/GenBank/DDBJ databases">
        <title>Highly variable Streptococcus oralis are common among viridans streptococci isolated from primates.</title>
        <authorList>
            <person name="Denapaite D."/>
            <person name="Rieger M."/>
            <person name="Koendgen S."/>
            <person name="Brueckner R."/>
            <person name="Ochigava I."/>
            <person name="Kappeler P."/>
            <person name="Maetz-Rensing K."/>
            <person name="Leendertz F."/>
            <person name="Hakenbeck R."/>
        </authorList>
    </citation>
    <scope>NUCLEOTIDE SEQUENCE [LARGE SCALE GENOMIC DNA]</scope>
    <source>
        <strain evidence="1 2">DD07</strain>
    </source>
</reference>
<dbReference type="EMBL" id="LQRC01000057">
    <property type="protein sequence ID" value="KXT73858.1"/>
    <property type="molecule type" value="Genomic_DNA"/>
</dbReference>
<organism evidence="1 2">
    <name type="scientific">Streptococcus gordonii</name>
    <dbReference type="NCBI Taxonomy" id="1302"/>
    <lineage>
        <taxon>Bacteria</taxon>
        <taxon>Bacillati</taxon>
        <taxon>Bacillota</taxon>
        <taxon>Bacilli</taxon>
        <taxon>Lactobacillales</taxon>
        <taxon>Streptococcaceae</taxon>
        <taxon>Streptococcus</taxon>
    </lineage>
</organism>
<dbReference type="PATRIC" id="fig|1302.21.peg.359"/>
<proteinExistence type="predicted"/>
<evidence type="ECO:0000313" key="1">
    <source>
        <dbReference type="EMBL" id="KXT73858.1"/>
    </source>
</evidence>
<sequence>MRKQIKKLLNSDISTSAIAKGAGVPWSTVADLRKGKNSIDKMALLTAEKLNDFAEELEAEKDVEFYN</sequence>
<dbReference type="AlphaFoldDB" id="A0A139NCS5"/>
<dbReference type="Proteomes" id="UP000070096">
    <property type="component" value="Unassembled WGS sequence"/>
</dbReference>
<name>A0A139NCS5_STRGN</name>